<protein>
    <recommendedName>
        <fullName evidence="7">Oplophorus-luciferin 2-monooxygenase non-catalytic subunit</fullName>
    </recommendedName>
</protein>
<reference evidence="5 6" key="1">
    <citation type="submission" date="2024-05" db="EMBL/GenBank/DDBJ databases">
        <authorList>
            <person name="Wallberg A."/>
        </authorList>
    </citation>
    <scope>NUCLEOTIDE SEQUENCE [LARGE SCALE GENOMIC DNA]</scope>
</reference>
<name>A0AAV2QD52_MEGNR</name>
<evidence type="ECO:0008006" key="7">
    <source>
        <dbReference type="Google" id="ProtNLM"/>
    </source>
</evidence>
<dbReference type="GO" id="GO:0005886">
    <property type="term" value="C:plasma membrane"/>
    <property type="evidence" value="ECO:0007669"/>
    <property type="project" value="TreeGrafter"/>
</dbReference>
<evidence type="ECO:0000256" key="4">
    <source>
        <dbReference type="SAM" id="SignalP"/>
    </source>
</evidence>
<evidence type="ECO:0000313" key="6">
    <source>
        <dbReference type="Proteomes" id="UP001497623"/>
    </source>
</evidence>
<dbReference type="AlphaFoldDB" id="A0AAV2QD52"/>
<keyword evidence="6" id="KW-1185">Reference proteome</keyword>
<evidence type="ECO:0000256" key="3">
    <source>
        <dbReference type="ARBA" id="ARBA00022737"/>
    </source>
</evidence>
<comment type="caution">
    <text evidence="5">The sequence shown here is derived from an EMBL/GenBank/DDBJ whole genome shotgun (WGS) entry which is preliminary data.</text>
</comment>
<feature type="signal peptide" evidence="4">
    <location>
        <begin position="1"/>
        <end position="24"/>
    </location>
</feature>
<dbReference type="PANTHER" id="PTHR24369">
    <property type="entry name" value="ANTIGEN BSP, PUTATIVE-RELATED"/>
    <property type="match status" value="1"/>
</dbReference>
<organism evidence="5 6">
    <name type="scientific">Meganyctiphanes norvegica</name>
    <name type="common">Northern krill</name>
    <name type="synonym">Thysanopoda norvegica</name>
    <dbReference type="NCBI Taxonomy" id="48144"/>
    <lineage>
        <taxon>Eukaryota</taxon>
        <taxon>Metazoa</taxon>
        <taxon>Ecdysozoa</taxon>
        <taxon>Arthropoda</taxon>
        <taxon>Crustacea</taxon>
        <taxon>Multicrustacea</taxon>
        <taxon>Malacostraca</taxon>
        <taxon>Eumalacostraca</taxon>
        <taxon>Eucarida</taxon>
        <taxon>Euphausiacea</taxon>
        <taxon>Euphausiidae</taxon>
        <taxon>Meganyctiphanes</taxon>
    </lineage>
</organism>
<dbReference type="PANTHER" id="PTHR24369:SF210">
    <property type="entry name" value="CHAOPTIN-RELATED"/>
    <property type="match status" value="1"/>
</dbReference>
<keyword evidence="1" id="KW-0433">Leucine-rich repeat</keyword>
<feature type="chain" id="PRO_5043696546" description="Oplophorus-luciferin 2-monooxygenase non-catalytic subunit" evidence="4">
    <location>
        <begin position="25"/>
        <end position="348"/>
    </location>
</feature>
<accession>A0AAV2QD52</accession>
<dbReference type="InterPro" id="IPR032675">
    <property type="entry name" value="LRR_dom_sf"/>
</dbReference>
<dbReference type="SUPFAM" id="SSF52058">
    <property type="entry name" value="L domain-like"/>
    <property type="match status" value="1"/>
</dbReference>
<evidence type="ECO:0000256" key="2">
    <source>
        <dbReference type="ARBA" id="ARBA00022729"/>
    </source>
</evidence>
<dbReference type="EMBL" id="CAXKWB010005759">
    <property type="protein sequence ID" value="CAL4079703.1"/>
    <property type="molecule type" value="Genomic_DNA"/>
</dbReference>
<evidence type="ECO:0000256" key="1">
    <source>
        <dbReference type="ARBA" id="ARBA00022614"/>
    </source>
</evidence>
<dbReference type="Proteomes" id="UP001497623">
    <property type="component" value="Unassembled WGS sequence"/>
</dbReference>
<gene>
    <name evidence="5" type="ORF">MNOR_LOCUS11092</name>
</gene>
<dbReference type="Gene3D" id="3.80.10.10">
    <property type="entry name" value="Ribonuclease Inhibitor"/>
    <property type="match status" value="1"/>
</dbReference>
<proteinExistence type="predicted"/>
<evidence type="ECO:0000313" key="5">
    <source>
        <dbReference type="EMBL" id="CAL4079703.1"/>
    </source>
</evidence>
<keyword evidence="2 4" id="KW-0732">Signal</keyword>
<keyword evidence="3" id="KW-0677">Repeat</keyword>
<dbReference type="InterPro" id="IPR050541">
    <property type="entry name" value="LRR_TM_domain-containing"/>
</dbReference>
<dbReference type="InterPro" id="IPR001611">
    <property type="entry name" value="Leu-rich_rpt"/>
</dbReference>
<sequence>MIQHAVFLFATGAALLGFCEASSAFPCPPEGQILPCVCSLTDDTMELDCSAVQDETQLKEIFHTTPPFPFTHFTKFVMDNNQHVVKLENGVFNYITFDEIWITNGALKEMEQGSVEQSKGTLTKMVLHGNQIERFLMEDEPDMTAFIAFEFLNLNGNQVKVFPDIKSTTLKTFYINHNPITLIHNENLFRVPNLEDIDISDIGLIILETKLLSNHKKLQHINLSNNKLSIIQNTALIIQSPDLKDIDLSNNIIDDVEPGAFDTNNNGLTLNLEKNLLYTLNEDTWKPLIQAGVYLKLSDNAFGCGCDMKWAVAPPAGDNTDYISAMDGTCSSGNSFSSLDPDWYTNFC</sequence>
<dbReference type="Pfam" id="PF00560">
    <property type="entry name" value="LRR_1"/>
    <property type="match status" value="1"/>
</dbReference>